<proteinExistence type="predicted"/>
<dbReference type="Proteomes" id="UP000694892">
    <property type="component" value="Chromosome 7S"/>
</dbReference>
<feature type="transmembrane region" description="Helical" evidence="1">
    <location>
        <begin position="12"/>
        <end position="37"/>
    </location>
</feature>
<gene>
    <name evidence="2" type="ORF">XELAEV_18037457mg</name>
</gene>
<keyword evidence="1" id="KW-0472">Membrane</keyword>
<evidence type="ECO:0000313" key="3">
    <source>
        <dbReference type="Proteomes" id="UP000694892"/>
    </source>
</evidence>
<keyword evidence="1" id="KW-0812">Transmembrane</keyword>
<evidence type="ECO:0000256" key="1">
    <source>
        <dbReference type="SAM" id="Phobius"/>
    </source>
</evidence>
<dbReference type="AlphaFoldDB" id="A0A974HA70"/>
<feature type="transmembrane region" description="Helical" evidence="1">
    <location>
        <begin position="64"/>
        <end position="88"/>
    </location>
</feature>
<sequence>MVFLLALVYPFLFFDVCISVLALHISFYFVLLFFFVFSHSHPETKYPEEVLKKTEGESLQFRRFFFPLFICTASFLLLVSMVSSCELLSLHPRVKLN</sequence>
<name>A0A974HA70_XENLA</name>
<accession>A0A974HA70</accession>
<organism evidence="2 3">
    <name type="scientific">Xenopus laevis</name>
    <name type="common">African clawed frog</name>
    <dbReference type="NCBI Taxonomy" id="8355"/>
    <lineage>
        <taxon>Eukaryota</taxon>
        <taxon>Metazoa</taxon>
        <taxon>Chordata</taxon>
        <taxon>Craniata</taxon>
        <taxon>Vertebrata</taxon>
        <taxon>Euteleostomi</taxon>
        <taxon>Amphibia</taxon>
        <taxon>Batrachia</taxon>
        <taxon>Anura</taxon>
        <taxon>Pipoidea</taxon>
        <taxon>Pipidae</taxon>
        <taxon>Xenopodinae</taxon>
        <taxon>Xenopus</taxon>
        <taxon>Xenopus</taxon>
    </lineage>
</organism>
<keyword evidence="1" id="KW-1133">Transmembrane helix</keyword>
<evidence type="ECO:0000313" key="2">
    <source>
        <dbReference type="EMBL" id="OCT70534.1"/>
    </source>
</evidence>
<protein>
    <submittedName>
        <fullName evidence="2">Uncharacterized protein</fullName>
    </submittedName>
</protein>
<reference evidence="3" key="1">
    <citation type="journal article" date="2016" name="Nature">
        <title>Genome evolution in the allotetraploid frog Xenopus laevis.</title>
        <authorList>
            <person name="Session A.M."/>
            <person name="Uno Y."/>
            <person name="Kwon T."/>
            <person name="Chapman J.A."/>
            <person name="Toyoda A."/>
            <person name="Takahashi S."/>
            <person name="Fukui A."/>
            <person name="Hikosaka A."/>
            <person name="Suzuki A."/>
            <person name="Kondo M."/>
            <person name="van Heeringen S.J."/>
            <person name="Quigley I."/>
            <person name="Heinz S."/>
            <person name="Ogino H."/>
            <person name="Ochi H."/>
            <person name="Hellsten U."/>
            <person name="Lyons J.B."/>
            <person name="Simakov O."/>
            <person name="Putnam N."/>
            <person name="Stites J."/>
            <person name="Kuroki Y."/>
            <person name="Tanaka T."/>
            <person name="Michiue T."/>
            <person name="Watanabe M."/>
            <person name="Bogdanovic O."/>
            <person name="Lister R."/>
            <person name="Georgiou G."/>
            <person name="Paranjpe S.S."/>
            <person name="van Kruijsbergen I."/>
            <person name="Shu S."/>
            <person name="Carlson J."/>
            <person name="Kinoshita T."/>
            <person name="Ohta Y."/>
            <person name="Mawaribuchi S."/>
            <person name="Jenkins J."/>
            <person name="Grimwood J."/>
            <person name="Schmutz J."/>
            <person name="Mitros T."/>
            <person name="Mozaffari S.V."/>
            <person name="Suzuki Y."/>
            <person name="Haramoto Y."/>
            <person name="Yamamoto T.S."/>
            <person name="Takagi C."/>
            <person name="Heald R."/>
            <person name="Miller K."/>
            <person name="Haudenschild C."/>
            <person name="Kitzman J."/>
            <person name="Nakayama T."/>
            <person name="Izutsu Y."/>
            <person name="Robert J."/>
            <person name="Fortriede J."/>
            <person name="Burns K."/>
            <person name="Lotay V."/>
            <person name="Karimi K."/>
            <person name="Yasuoka Y."/>
            <person name="Dichmann D.S."/>
            <person name="Flajnik M.F."/>
            <person name="Houston D.W."/>
            <person name="Shendure J."/>
            <person name="DuPasquier L."/>
            <person name="Vize P.D."/>
            <person name="Zorn A.M."/>
            <person name="Ito M."/>
            <person name="Marcotte E.M."/>
            <person name="Wallingford J.B."/>
            <person name="Ito Y."/>
            <person name="Asashima M."/>
            <person name="Ueno N."/>
            <person name="Matsuda Y."/>
            <person name="Veenstra G.J."/>
            <person name="Fujiyama A."/>
            <person name="Harland R.M."/>
            <person name="Taira M."/>
            <person name="Rokhsar D.S."/>
        </authorList>
    </citation>
    <scope>NUCLEOTIDE SEQUENCE [LARGE SCALE GENOMIC DNA]</scope>
    <source>
        <strain evidence="3">J</strain>
    </source>
</reference>
<dbReference type="EMBL" id="CM004479">
    <property type="protein sequence ID" value="OCT70534.1"/>
    <property type="molecule type" value="Genomic_DNA"/>
</dbReference>